<accession>A0AAV7WM81</accession>
<reference evidence="2" key="1">
    <citation type="journal article" date="2022" name="bioRxiv">
        <title>Sequencing and chromosome-scale assembly of the giantPleurodeles waltlgenome.</title>
        <authorList>
            <person name="Brown T."/>
            <person name="Elewa A."/>
            <person name="Iarovenko S."/>
            <person name="Subramanian E."/>
            <person name="Araus A.J."/>
            <person name="Petzold A."/>
            <person name="Susuki M."/>
            <person name="Suzuki K.-i.T."/>
            <person name="Hayashi T."/>
            <person name="Toyoda A."/>
            <person name="Oliveira C."/>
            <person name="Osipova E."/>
            <person name="Leigh N.D."/>
            <person name="Simon A."/>
            <person name="Yun M.H."/>
        </authorList>
    </citation>
    <scope>NUCLEOTIDE SEQUENCE</scope>
    <source>
        <strain evidence="2">20211129_DDA</strain>
        <tissue evidence="2">Liver</tissue>
    </source>
</reference>
<sequence>MLRRPGGADPQRIGGAPLTGAWSELGPTAALPTEHRQPAAYPAELVVCGVKKAEPHKDDPCRGTDEATRPGEEAAPVTRTFLEELFGVRREDFATLKQEIATEVKDLRSYIGNLG</sequence>
<proteinExistence type="predicted"/>
<organism evidence="2 3">
    <name type="scientific">Pleurodeles waltl</name>
    <name type="common">Iberian ribbed newt</name>
    <dbReference type="NCBI Taxonomy" id="8319"/>
    <lineage>
        <taxon>Eukaryota</taxon>
        <taxon>Metazoa</taxon>
        <taxon>Chordata</taxon>
        <taxon>Craniata</taxon>
        <taxon>Vertebrata</taxon>
        <taxon>Euteleostomi</taxon>
        <taxon>Amphibia</taxon>
        <taxon>Batrachia</taxon>
        <taxon>Caudata</taxon>
        <taxon>Salamandroidea</taxon>
        <taxon>Salamandridae</taxon>
        <taxon>Pleurodelinae</taxon>
        <taxon>Pleurodeles</taxon>
    </lineage>
</organism>
<dbReference type="Proteomes" id="UP001066276">
    <property type="component" value="Chromosome 1_1"/>
</dbReference>
<feature type="region of interest" description="Disordered" evidence="1">
    <location>
        <begin position="54"/>
        <end position="76"/>
    </location>
</feature>
<protein>
    <submittedName>
        <fullName evidence="2">Uncharacterized protein</fullName>
    </submittedName>
</protein>
<evidence type="ECO:0000256" key="1">
    <source>
        <dbReference type="SAM" id="MobiDB-lite"/>
    </source>
</evidence>
<feature type="region of interest" description="Disordered" evidence="1">
    <location>
        <begin position="1"/>
        <end position="25"/>
    </location>
</feature>
<evidence type="ECO:0000313" key="3">
    <source>
        <dbReference type="Proteomes" id="UP001066276"/>
    </source>
</evidence>
<feature type="compositionally biased region" description="Basic and acidic residues" evidence="1">
    <location>
        <begin position="54"/>
        <end position="72"/>
    </location>
</feature>
<name>A0AAV7WM81_PLEWA</name>
<dbReference type="EMBL" id="JANPWB010000001">
    <property type="protein sequence ID" value="KAJ1214041.1"/>
    <property type="molecule type" value="Genomic_DNA"/>
</dbReference>
<keyword evidence="3" id="KW-1185">Reference proteome</keyword>
<gene>
    <name evidence="2" type="ORF">NDU88_001669</name>
</gene>
<dbReference type="AlphaFoldDB" id="A0AAV7WM81"/>
<evidence type="ECO:0000313" key="2">
    <source>
        <dbReference type="EMBL" id="KAJ1214041.1"/>
    </source>
</evidence>
<comment type="caution">
    <text evidence="2">The sequence shown here is derived from an EMBL/GenBank/DDBJ whole genome shotgun (WGS) entry which is preliminary data.</text>
</comment>